<feature type="region of interest" description="Disordered" evidence="1">
    <location>
        <begin position="401"/>
        <end position="440"/>
    </location>
</feature>
<dbReference type="EMBL" id="JAWRVE010000217">
    <property type="protein sequence ID" value="KAL1848532.1"/>
    <property type="molecule type" value="Genomic_DNA"/>
</dbReference>
<evidence type="ECO:0000256" key="1">
    <source>
        <dbReference type="SAM" id="MobiDB-lite"/>
    </source>
</evidence>
<dbReference type="Proteomes" id="UP001583177">
    <property type="component" value="Unassembled WGS sequence"/>
</dbReference>
<feature type="compositionally biased region" description="Basic and acidic residues" evidence="1">
    <location>
        <begin position="405"/>
        <end position="418"/>
    </location>
</feature>
<evidence type="ECO:0000313" key="3">
    <source>
        <dbReference type="Proteomes" id="UP001583177"/>
    </source>
</evidence>
<proteinExistence type="predicted"/>
<reference evidence="2 3" key="1">
    <citation type="journal article" date="2024" name="IMA Fungus">
        <title>IMA Genome - F19 : A genome assembly and annotation guide to empower mycologists, including annotated draft genome sequences of Ceratocystis pirilliformis, Diaporthe australafricana, Fusarium ophioides, Paecilomyces lecythidis, and Sporothrix stenoceras.</title>
        <authorList>
            <person name="Aylward J."/>
            <person name="Wilson A.M."/>
            <person name="Visagie C.M."/>
            <person name="Spraker J."/>
            <person name="Barnes I."/>
            <person name="Buitendag C."/>
            <person name="Ceriani C."/>
            <person name="Del Mar Angel L."/>
            <person name="du Plessis D."/>
            <person name="Fuchs T."/>
            <person name="Gasser K."/>
            <person name="Kramer D."/>
            <person name="Li W."/>
            <person name="Munsamy K."/>
            <person name="Piso A."/>
            <person name="Price J.L."/>
            <person name="Sonnekus B."/>
            <person name="Thomas C."/>
            <person name="van der Nest A."/>
            <person name="van Dijk A."/>
            <person name="van Heerden A."/>
            <person name="van Vuuren N."/>
            <person name="Yilmaz N."/>
            <person name="Duong T.A."/>
            <person name="van der Merwe N.A."/>
            <person name="Wingfield M.J."/>
            <person name="Wingfield B.D."/>
        </authorList>
    </citation>
    <scope>NUCLEOTIDE SEQUENCE [LARGE SCALE GENOMIC DNA]</scope>
    <source>
        <strain evidence="2 3">CMW 18300</strain>
    </source>
</reference>
<sequence length="440" mass="48702">MAEVAPVPSREELQQTFTALNNQVTTFMTSAGLCYCGAPRSDDQDLGPPCTNPFCYCDDDDDHPEGNPVDVDLSDEALRRILNRLTTRAQGLDAALAPCDCASRPAPVEPVEPTNLLDLPAEIRDMIWGYAVSPRGADIVTWPIDYAPDEPGSPPRVRRFVVGRAQDYQVQYTYTSFNPGENVLGLLGANRQVNAEAGSVFYRGNTFYFSGDGRADVHHGVIAMWAFLQDRSEAALHDLRRVHLNLRQGATEDQALTSRRPFGRTDGSEFIDPLFNFIGTRLPSLNHLSLDFNGWTPDMRTDPWTEGNPIPGATPPQSSAHWVQRLLNIRPLPRVSLRLIVRIPFVTRDTLTFATPQIDRFVHFLRTLRDSMLINGNALGDTGFHLRFIDGPGGGDVMIESDDSWDARAETHTSHVQDDNNSNPRSTPSDPASTVYAPSS</sequence>
<name>A0ABR3VYV1_9PEZI</name>
<keyword evidence="3" id="KW-1185">Reference proteome</keyword>
<evidence type="ECO:0000313" key="2">
    <source>
        <dbReference type="EMBL" id="KAL1848532.1"/>
    </source>
</evidence>
<accession>A0ABR3VYV1</accession>
<comment type="caution">
    <text evidence="2">The sequence shown here is derived from an EMBL/GenBank/DDBJ whole genome shotgun (WGS) entry which is preliminary data.</text>
</comment>
<protein>
    <submittedName>
        <fullName evidence="2">Uncharacterized protein</fullName>
    </submittedName>
</protein>
<feature type="compositionally biased region" description="Polar residues" evidence="1">
    <location>
        <begin position="419"/>
        <end position="440"/>
    </location>
</feature>
<dbReference type="PANTHER" id="PTHR38790">
    <property type="entry name" value="2EXR DOMAIN-CONTAINING PROTEIN-RELATED"/>
    <property type="match status" value="1"/>
</dbReference>
<organism evidence="2 3">
    <name type="scientific">Diaporthe australafricana</name>
    <dbReference type="NCBI Taxonomy" id="127596"/>
    <lineage>
        <taxon>Eukaryota</taxon>
        <taxon>Fungi</taxon>
        <taxon>Dikarya</taxon>
        <taxon>Ascomycota</taxon>
        <taxon>Pezizomycotina</taxon>
        <taxon>Sordariomycetes</taxon>
        <taxon>Sordariomycetidae</taxon>
        <taxon>Diaporthales</taxon>
        <taxon>Diaporthaceae</taxon>
        <taxon>Diaporthe</taxon>
    </lineage>
</organism>
<dbReference type="PANTHER" id="PTHR38790:SF9">
    <property type="entry name" value="F-BOX DOMAIN-CONTAINING PROTEIN"/>
    <property type="match status" value="1"/>
</dbReference>
<gene>
    <name evidence="2" type="ORF">Daus18300_013585</name>
</gene>